<evidence type="ECO:0000256" key="9">
    <source>
        <dbReference type="ARBA" id="ARBA00022984"/>
    </source>
</evidence>
<evidence type="ECO:0000256" key="15">
    <source>
        <dbReference type="ARBA" id="ARBA00033270"/>
    </source>
</evidence>
<dbReference type="Proteomes" id="UP001597541">
    <property type="component" value="Unassembled WGS sequence"/>
</dbReference>
<comment type="caution">
    <text evidence="23">The sequence shown here is derived from an EMBL/GenBank/DDBJ whole genome shotgun (WGS) entry which is preliminary data.</text>
</comment>
<protein>
    <recommendedName>
        <fullName evidence="17">Probable peptidoglycan glycosyltransferase FtsW</fullName>
        <ecNumber evidence="19">2.4.99.28</ecNumber>
    </recommendedName>
    <alternativeName>
        <fullName evidence="18">Cell division protein FtsW</fullName>
    </alternativeName>
    <alternativeName>
        <fullName evidence="15">Cell wall polymerase</fullName>
    </alternativeName>
    <alternativeName>
        <fullName evidence="14">Peptidoglycan polymerase</fullName>
    </alternativeName>
</protein>
<keyword evidence="6" id="KW-0808">Transferase</keyword>
<evidence type="ECO:0000256" key="2">
    <source>
        <dbReference type="ARBA" id="ARBA00004752"/>
    </source>
</evidence>
<evidence type="ECO:0000256" key="10">
    <source>
        <dbReference type="ARBA" id="ARBA00022989"/>
    </source>
</evidence>
<comment type="similarity">
    <text evidence="16">Belongs to the SEDS family. FtsW subfamily.</text>
</comment>
<evidence type="ECO:0000256" key="18">
    <source>
        <dbReference type="ARBA" id="ARBA00041418"/>
    </source>
</evidence>
<proteinExistence type="inferred from homology"/>
<keyword evidence="5" id="KW-0328">Glycosyltransferase</keyword>
<feature type="transmembrane region" description="Helical" evidence="22">
    <location>
        <begin position="76"/>
        <end position="94"/>
    </location>
</feature>
<comment type="function">
    <text evidence="21">Peptidoglycan polymerase that is essential for cell division.</text>
</comment>
<keyword evidence="13" id="KW-0961">Cell wall biogenesis/degradation</keyword>
<feature type="transmembrane region" description="Helical" evidence="22">
    <location>
        <begin position="146"/>
        <end position="163"/>
    </location>
</feature>
<keyword evidence="7 22" id="KW-0812">Transmembrane</keyword>
<dbReference type="EMBL" id="JBHUME010000007">
    <property type="protein sequence ID" value="MFD2612896.1"/>
    <property type="molecule type" value="Genomic_DNA"/>
</dbReference>
<evidence type="ECO:0000256" key="20">
    <source>
        <dbReference type="ARBA" id="ARBA00049902"/>
    </source>
</evidence>
<dbReference type="PANTHER" id="PTHR30474:SF2">
    <property type="entry name" value="PEPTIDOGLYCAN GLYCOSYLTRANSFERASE FTSW-RELATED"/>
    <property type="match status" value="1"/>
</dbReference>
<comment type="pathway">
    <text evidence="2">Cell wall biogenesis; peptidoglycan biosynthesis.</text>
</comment>
<feature type="transmembrane region" description="Helical" evidence="22">
    <location>
        <begin position="114"/>
        <end position="134"/>
    </location>
</feature>
<keyword evidence="10 22" id="KW-1133">Transmembrane helix</keyword>
<evidence type="ECO:0000256" key="14">
    <source>
        <dbReference type="ARBA" id="ARBA00032370"/>
    </source>
</evidence>
<organism evidence="23 24">
    <name type="scientific">Paenibacillus gansuensis</name>
    <dbReference type="NCBI Taxonomy" id="306542"/>
    <lineage>
        <taxon>Bacteria</taxon>
        <taxon>Bacillati</taxon>
        <taxon>Bacillota</taxon>
        <taxon>Bacilli</taxon>
        <taxon>Bacillales</taxon>
        <taxon>Paenibacillaceae</taxon>
        <taxon>Paenibacillus</taxon>
    </lineage>
</organism>
<feature type="transmembrane region" description="Helical" evidence="22">
    <location>
        <begin position="52"/>
        <end position="69"/>
    </location>
</feature>
<evidence type="ECO:0000256" key="7">
    <source>
        <dbReference type="ARBA" id="ARBA00022692"/>
    </source>
</evidence>
<keyword evidence="3" id="KW-1003">Cell membrane</keyword>
<dbReference type="InterPro" id="IPR001182">
    <property type="entry name" value="FtsW/RodA"/>
</dbReference>
<keyword evidence="4" id="KW-0132">Cell division</keyword>
<evidence type="ECO:0000256" key="17">
    <source>
        <dbReference type="ARBA" id="ARBA00041185"/>
    </source>
</evidence>
<comment type="catalytic activity">
    <reaction evidence="20">
        <text>[GlcNAc-(1-&gt;4)-Mur2Ac(oyl-L-Ala-gamma-D-Glu-L-Lys-D-Ala-D-Ala)](n)-di-trans,octa-cis-undecaprenyl diphosphate + beta-D-GlcNAc-(1-&gt;4)-Mur2Ac(oyl-L-Ala-gamma-D-Glu-L-Lys-D-Ala-D-Ala)-di-trans,octa-cis-undecaprenyl diphosphate = [GlcNAc-(1-&gt;4)-Mur2Ac(oyl-L-Ala-gamma-D-Glu-L-Lys-D-Ala-D-Ala)](n+1)-di-trans,octa-cis-undecaprenyl diphosphate + di-trans,octa-cis-undecaprenyl diphosphate + H(+)</text>
        <dbReference type="Rhea" id="RHEA:23708"/>
        <dbReference type="Rhea" id="RHEA-COMP:9602"/>
        <dbReference type="Rhea" id="RHEA-COMP:9603"/>
        <dbReference type="ChEBI" id="CHEBI:15378"/>
        <dbReference type="ChEBI" id="CHEBI:58405"/>
        <dbReference type="ChEBI" id="CHEBI:60033"/>
        <dbReference type="ChEBI" id="CHEBI:78435"/>
        <dbReference type="EC" id="2.4.99.28"/>
    </reaction>
</comment>
<evidence type="ECO:0000256" key="19">
    <source>
        <dbReference type="ARBA" id="ARBA00044770"/>
    </source>
</evidence>
<feature type="transmembrane region" description="Helical" evidence="22">
    <location>
        <begin position="315"/>
        <end position="340"/>
    </location>
</feature>
<name>A0ABW5PC19_9BACL</name>
<keyword evidence="11 22" id="KW-0472">Membrane</keyword>
<dbReference type="InterPro" id="IPR013437">
    <property type="entry name" value="FtsW"/>
</dbReference>
<feature type="transmembrane region" description="Helical" evidence="22">
    <location>
        <begin position="352"/>
        <end position="373"/>
    </location>
</feature>
<dbReference type="EC" id="2.4.99.28" evidence="19"/>
<evidence type="ECO:0000313" key="24">
    <source>
        <dbReference type="Proteomes" id="UP001597541"/>
    </source>
</evidence>
<comment type="subcellular location">
    <subcellularLocation>
        <location evidence="1">Cell membrane</location>
        <topology evidence="1">Multi-pass membrane protein</topology>
    </subcellularLocation>
</comment>
<evidence type="ECO:0000256" key="13">
    <source>
        <dbReference type="ARBA" id="ARBA00023316"/>
    </source>
</evidence>
<feature type="transmembrane region" description="Helical" evidence="22">
    <location>
        <begin position="169"/>
        <end position="186"/>
    </location>
</feature>
<reference evidence="24" key="1">
    <citation type="journal article" date="2019" name="Int. J. Syst. Evol. Microbiol.">
        <title>The Global Catalogue of Microorganisms (GCM) 10K type strain sequencing project: providing services to taxonomists for standard genome sequencing and annotation.</title>
        <authorList>
            <consortium name="The Broad Institute Genomics Platform"/>
            <consortium name="The Broad Institute Genome Sequencing Center for Infectious Disease"/>
            <person name="Wu L."/>
            <person name="Ma J."/>
        </authorList>
    </citation>
    <scope>NUCLEOTIDE SEQUENCE [LARGE SCALE GENOMIC DNA]</scope>
    <source>
        <strain evidence="24">KCTC 3950</strain>
    </source>
</reference>
<evidence type="ECO:0000256" key="16">
    <source>
        <dbReference type="ARBA" id="ARBA00038053"/>
    </source>
</evidence>
<evidence type="ECO:0000256" key="3">
    <source>
        <dbReference type="ARBA" id="ARBA00022475"/>
    </source>
</evidence>
<keyword evidence="24" id="KW-1185">Reference proteome</keyword>
<dbReference type="RefSeq" id="WP_377602745.1">
    <property type="nucleotide sequence ID" value="NZ_JBHUME010000007.1"/>
</dbReference>
<dbReference type="NCBIfam" id="TIGR02614">
    <property type="entry name" value="ftsW"/>
    <property type="match status" value="1"/>
</dbReference>
<gene>
    <name evidence="23" type="primary">ftsW</name>
    <name evidence="23" type="ORF">ACFSUF_10735</name>
</gene>
<evidence type="ECO:0000256" key="22">
    <source>
        <dbReference type="SAM" id="Phobius"/>
    </source>
</evidence>
<evidence type="ECO:0000256" key="8">
    <source>
        <dbReference type="ARBA" id="ARBA00022960"/>
    </source>
</evidence>
<evidence type="ECO:0000256" key="5">
    <source>
        <dbReference type="ARBA" id="ARBA00022676"/>
    </source>
</evidence>
<keyword evidence="12" id="KW-0131">Cell cycle</keyword>
<evidence type="ECO:0000256" key="12">
    <source>
        <dbReference type="ARBA" id="ARBA00023306"/>
    </source>
</evidence>
<evidence type="ECO:0000256" key="1">
    <source>
        <dbReference type="ARBA" id="ARBA00004651"/>
    </source>
</evidence>
<evidence type="ECO:0000313" key="23">
    <source>
        <dbReference type="EMBL" id="MFD2612896.1"/>
    </source>
</evidence>
<feature type="transmembrane region" description="Helical" evidence="22">
    <location>
        <begin position="277"/>
        <end position="303"/>
    </location>
</feature>
<evidence type="ECO:0000256" key="6">
    <source>
        <dbReference type="ARBA" id="ARBA00022679"/>
    </source>
</evidence>
<evidence type="ECO:0000256" key="21">
    <source>
        <dbReference type="ARBA" id="ARBA00049966"/>
    </source>
</evidence>
<dbReference type="PANTHER" id="PTHR30474">
    <property type="entry name" value="CELL CYCLE PROTEIN"/>
    <property type="match status" value="1"/>
</dbReference>
<accession>A0ABW5PC19</accession>
<keyword evidence="8" id="KW-0133">Cell shape</keyword>
<sequence length="395" mass="42874">MQQRRKGTPDFLLLILTLLLVGFGLVMVFSASSAIALTHPKLHDALYYTKRQAMWIGLGTVVMLFVMNIPYSRFKVLFFPMFLLSVLLLVLVAIPSIGEVRNGARSWFGIGSLGIQPSELAKVAIILYLGALIAKKKEKIREFKRGLFPILVIVGLIAFLIMLQPDLGSCLILLAAAGVMVLAGGANLKHLLIIIGLITGFVTLVLAIIYLTDPSALVDNYRFQRLTSFLDPLAYQLEDGYQLVNALRAFGHGGFFGAGFGHGIQKLHYLPEPHNDFIFATIGEEFGFMGSAIFLFLYLIFIWRGIIISLRCPDVYGSLIGVGIMSLIGIQAIVNIGGVTGTMPITGVTLPFISYGGSSLLITMFSMGIVLSVSRDAVAPPAAARSEGNRRITSS</sequence>
<keyword evidence="9" id="KW-0573">Peptidoglycan synthesis</keyword>
<evidence type="ECO:0000256" key="11">
    <source>
        <dbReference type="ARBA" id="ARBA00023136"/>
    </source>
</evidence>
<feature type="transmembrane region" description="Helical" evidence="22">
    <location>
        <begin position="191"/>
        <end position="211"/>
    </location>
</feature>
<evidence type="ECO:0000256" key="4">
    <source>
        <dbReference type="ARBA" id="ARBA00022618"/>
    </source>
</evidence>
<dbReference type="Pfam" id="PF01098">
    <property type="entry name" value="FTSW_RODA_SPOVE"/>
    <property type="match status" value="1"/>
</dbReference>